<dbReference type="EC" id="4.2.1.96" evidence="3"/>
<dbReference type="Gene3D" id="3.30.1360.20">
    <property type="entry name" value="Transcriptional coactivator/pterin dehydratase"/>
    <property type="match status" value="1"/>
</dbReference>
<accession>A0A3B0ZEX2</accession>
<dbReference type="Pfam" id="PF01329">
    <property type="entry name" value="Pterin_4a"/>
    <property type="match status" value="1"/>
</dbReference>
<evidence type="ECO:0000313" key="5">
    <source>
        <dbReference type="EMBL" id="VAW91988.1"/>
    </source>
</evidence>
<organism evidence="5">
    <name type="scientific">hydrothermal vent metagenome</name>
    <dbReference type="NCBI Taxonomy" id="652676"/>
    <lineage>
        <taxon>unclassified sequences</taxon>
        <taxon>metagenomes</taxon>
        <taxon>ecological metagenomes</taxon>
    </lineage>
</organism>
<evidence type="ECO:0000256" key="1">
    <source>
        <dbReference type="ARBA" id="ARBA00001554"/>
    </source>
</evidence>
<dbReference type="InterPro" id="IPR036428">
    <property type="entry name" value="PCD_sf"/>
</dbReference>
<dbReference type="NCBIfam" id="NF002019">
    <property type="entry name" value="PRK00823.1-4"/>
    <property type="match status" value="1"/>
</dbReference>
<reference evidence="5" key="1">
    <citation type="submission" date="2018-06" db="EMBL/GenBank/DDBJ databases">
        <authorList>
            <person name="Zhirakovskaya E."/>
        </authorList>
    </citation>
    <scope>NUCLEOTIDE SEQUENCE</scope>
</reference>
<dbReference type="HAMAP" id="MF_00434">
    <property type="entry name" value="Pterin_4_alpha"/>
    <property type="match status" value="1"/>
</dbReference>
<keyword evidence="4 5" id="KW-0456">Lyase</keyword>
<dbReference type="InterPro" id="IPR001533">
    <property type="entry name" value="Pterin_deHydtase"/>
</dbReference>
<evidence type="ECO:0000256" key="3">
    <source>
        <dbReference type="ARBA" id="ARBA00013252"/>
    </source>
</evidence>
<comment type="catalytic activity">
    <reaction evidence="1">
        <text>(4aS,6R)-4a-hydroxy-L-erythro-5,6,7,8-tetrahydrobiopterin = (6R)-L-erythro-6,7-dihydrobiopterin + H2O</text>
        <dbReference type="Rhea" id="RHEA:11920"/>
        <dbReference type="ChEBI" id="CHEBI:15377"/>
        <dbReference type="ChEBI" id="CHEBI:15642"/>
        <dbReference type="ChEBI" id="CHEBI:43120"/>
        <dbReference type="EC" id="4.2.1.96"/>
    </reaction>
</comment>
<comment type="similarity">
    <text evidence="2">Belongs to the pterin-4-alpha-carbinolamine dehydratase family.</text>
</comment>
<gene>
    <name evidence="5" type="ORF">MNBD_GAMMA21-1175</name>
</gene>
<proteinExistence type="inferred from homology"/>
<dbReference type="PANTHER" id="PTHR12599:SF0">
    <property type="entry name" value="PTERIN-4-ALPHA-CARBINOLAMINE DEHYDRATASE"/>
    <property type="match status" value="1"/>
</dbReference>
<dbReference type="AlphaFoldDB" id="A0A3B0ZEX2"/>
<dbReference type="PANTHER" id="PTHR12599">
    <property type="entry name" value="PTERIN-4-ALPHA-CARBINOLAMINE DEHYDRATASE"/>
    <property type="match status" value="1"/>
</dbReference>
<name>A0A3B0ZEX2_9ZZZZ</name>
<sequence>MRVTSLQDLLKKSCQPLAKDASNMSESEANELLKLLPDWDLCMEGKSISRNYKFKNYYKTTAFVNATVWIAHQEDHHPDINFTYNQCRITYSTHSVDGLSENDFICAAKIDNLC</sequence>
<evidence type="ECO:0000256" key="4">
    <source>
        <dbReference type="ARBA" id="ARBA00023239"/>
    </source>
</evidence>
<protein>
    <recommendedName>
        <fullName evidence="3">4a-hydroxytetrahydrobiopterin dehydratase</fullName>
        <ecNumber evidence="3">4.2.1.96</ecNumber>
    </recommendedName>
</protein>
<dbReference type="EMBL" id="UOFR01000014">
    <property type="protein sequence ID" value="VAW91988.1"/>
    <property type="molecule type" value="Genomic_DNA"/>
</dbReference>
<evidence type="ECO:0000256" key="2">
    <source>
        <dbReference type="ARBA" id="ARBA00006472"/>
    </source>
</evidence>
<dbReference type="GO" id="GO:0006729">
    <property type="term" value="P:tetrahydrobiopterin biosynthetic process"/>
    <property type="evidence" value="ECO:0007669"/>
    <property type="project" value="InterPro"/>
</dbReference>
<dbReference type="CDD" id="cd00913">
    <property type="entry name" value="PCD_DCoH_subfamily_a"/>
    <property type="match status" value="1"/>
</dbReference>
<dbReference type="GO" id="GO:0008124">
    <property type="term" value="F:4-alpha-hydroxytetrahydrobiopterin dehydratase activity"/>
    <property type="evidence" value="ECO:0007669"/>
    <property type="project" value="UniProtKB-EC"/>
</dbReference>
<dbReference type="SUPFAM" id="SSF55248">
    <property type="entry name" value="PCD-like"/>
    <property type="match status" value="1"/>
</dbReference>